<keyword evidence="4 7" id="KW-0479">Metal-binding</keyword>
<evidence type="ECO:0000256" key="2">
    <source>
        <dbReference type="ARBA" id="ARBA00010617"/>
    </source>
</evidence>
<keyword evidence="3 7" id="KW-0349">Heme</keyword>
<dbReference type="InterPro" id="IPR050121">
    <property type="entry name" value="Cytochrome_P450_monoxygenase"/>
</dbReference>
<evidence type="ECO:0000256" key="3">
    <source>
        <dbReference type="ARBA" id="ARBA00022617"/>
    </source>
</evidence>
<evidence type="ECO:0000256" key="8">
    <source>
        <dbReference type="RuleBase" id="RU000461"/>
    </source>
</evidence>
<dbReference type="PROSITE" id="PS00086">
    <property type="entry name" value="CYTOCHROME_P450"/>
    <property type="match status" value="1"/>
</dbReference>
<dbReference type="AlphaFoldDB" id="J4W7A2"/>
<evidence type="ECO:0000313" key="9">
    <source>
        <dbReference type="EMBL" id="EJP66155.1"/>
    </source>
</evidence>
<evidence type="ECO:0000256" key="1">
    <source>
        <dbReference type="ARBA" id="ARBA00001971"/>
    </source>
</evidence>
<dbReference type="HOGENOM" id="CLU_001570_14_0_1"/>
<dbReference type="PANTHER" id="PTHR24305:SF172">
    <property type="entry name" value="P450, PUTATIVE (EUROFUNG)-RELATED"/>
    <property type="match status" value="1"/>
</dbReference>
<dbReference type="GO" id="GO:0020037">
    <property type="term" value="F:heme binding"/>
    <property type="evidence" value="ECO:0007669"/>
    <property type="project" value="InterPro"/>
</dbReference>
<keyword evidence="5 7" id="KW-0408">Iron</keyword>
<protein>
    <submittedName>
        <fullName evidence="9">Cytochrome P450 CYP5280A1P</fullName>
    </submittedName>
</protein>
<dbReference type="InterPro" id="IPR036396">
    <property type="entry name" value="Cyt_P450_sf"/>
</dbReference>
<dbReference type="GO" id="GO:0005506">
    <property type="term" value="F:iron ion binding"/>
    <property type="evidence" value="ECO:0007669"/>
    <property type="project" value="InterPro"/>
</dbReference>
<dbReference type="Pfam" id="PF00067">
    <property type="entry name" value="p450"/>
    <property type="match status" value="1"/>
</dbReference>
<dbReference type="PRINTS" id="PR00465">
    <property type="entry name" value="EP450IV"/>
</dbReference>
<keyword evidence="10" id="KW-1185">Reference proteome</keyword>
<evidence type="ECO:0000256" key="7">
    <source>
        <dbReference type="PIRSR" id="PIRSR602403-1"/>
    </source>
</evidence>
<accession>J4W7A2</accession>
<evidence type="ECO:0000256" key="4">
    <source>
        <dbReference type="ARBA" id="ARBA00022723"/>
    </source>
</evidence>
<evidence type="ECO:0000256" key="5">
    <source>
        <dbReference type="ARBA" id="ARBA00023004"/>
    </source>
</evidence>
<dbReference type="GeneID" id="19887660"/>
<sequence>MFMLWIAAAVFGLIIIGRPLIVYLQDVKGFRKYPVQNFLSGISPLAYCWEVGRSHRVFHTRRLHEQLVDNPVVRIGPNWLSFGRARAARDIYGYASPCLKSRIYDSLQGGGEHLVNITSRALHSSRRKMVATAYAPRNIERWEPKVTETTTVLLSKLDRQCTQAPKSSIGPIPGNELTFDGNLWGMLYCFECVIKIGLSKDVGFIAQGSDMVEVRRKDGTTVHVNAIDCLHSGSRATSTLIWDTRNFGLWKRISQNISSRYAKQWDNASQWRAFIENMTEERLERFAAGEYLDDLIQLMIVDRMGTDADITMQDRVAEVDQMVNGGGDGPGISLVNTLYYLTKNPETLAKLRAELDEALESHDGVVPWYKVKNLPYLRACVDESMRLSPPVATDLLRKTPPDRSHTIDEVVVPPSTNVSISAYTAHRDPSVFPDPEAFKPERWLIKGQGALKQMLDAYIPFSAGPRGCIGRSVTILMQLVYIGTLVYRYEFALPSPDWEMEWIDYFNLWPKELPLKIWKRKKGMIA</sequence>
<dbReference type="RefSeq" id="XP_008597967.1">
    <property type="nucleotide sequence ID" value="XM_008599745.1"/>
</dbReference>
<keyword evidence="6 8" id="KW-0503">Monooxygenase</keyword>
<dbReference type="Gene3D" id="1.10.630.10">
    <property type="entry name" value="Cytochrome P450"/>
    <property type="match status" value="1"/>
</dbReference>
<proteinExistence type="inferred from homology"/>
<organism evidence="9 10">
    <name type="scientific">Beauveria bassiana (strain ARSEF 2860)</name>
    <name type="common">White muscardine disease fungus</name>
    <name type="synonym">Tritirachium shiotae</name>
    <dbReference type="NCBI Taxonomy" id="655819"/>
    <lineage>
        <taxon>Eukaryota</taxon>
        <taxon>Fungi</taxon>
        <taxon>Dikarya</taxon>
        <taxon>Ascomycota</taxon>
        <taxon>Pezizomycotina</taxon>
        <taxon>Sordariomycetes</taxon>
        <taxon>Hypocreomycetidae</taxon>
        <taxon>Hypocreales</taxon>
        <taxon>Cordycipitaceae</taxon>
        <taxon>Beauveria</taxon>
    </lineage>
</organism>
<dbReference type="GO" id="GO:0016705">
    <property type="term" value="F:oxidoreductase activity, acting on paired donors, with incorporation or reduction of molecular oxygen"/>
    <property type="evidence" value="ECO:0007669"/>
    <property type="project" value="InterPro"/>
</dbReference>
<dbReference type="InParanoid" id="J4W7A2"/>
<reference evidence="9 10" key="1">
    <citation type="journal article" date="2012" name="Sci. Rep.">
        <title>Genomic perspectives on the evolution of fungal entomopathogenicity in Beauveria bassiana.</title>
        <authorList>
            <person name="Xiao G."/>
            <person name="Ying S.H."/>
            <person name="Zheng P."/>
            <person name="Wang Z.L."/>
            <person name="Zhang S."/>
            <person name="Xie X.Q."/>
            <person name="Shang Y."/>
            <person name="St Leger R.J."/>
            <person name="Zhao G.P."/>
            <person name="Wang C."/>
            <person name="Feng M.G."/>
        </authorList>
    </citation>
    <scope>NUCLEOTIDE SEQUENCE [LARGE SCALE GENOMIC DNA]</scope>
    <source>
        <strain evidence="9 10">ARSEF 2860</strain>
    </source>
</reference>
<keyword evidence="8" id="KW-0560">Oxidoreductase</keyword>
<comment type="cofactor">
    <cofactor evidence="1 7">
        <name>heme</name>
        <dbReference type="ChEBI" id="CHEBI:30413"/>
    </cofactor>
</comment>
<dbReference type="PRINTS" id="PR00385">
    <property type="entry name" value="P450"/>
</dbReference>
<name>J4W7A2_BEAB2</name>
<dbReference type="STRING" id="655819.J4W7A2"/>
<dbReference type="InterPro" id="IPR017972">
    <property type="entry name" value="Cyt_P450_CS"/>
</dbReference>
<evidence type="ECO:0000256" key="6">
    <source>
        <dbReference type="ARBA" id="ARBA00023033"/>
    </source>
</evidence>
<evidence type="ECO:0000313" key="10">
    <source>
        <dbReference type="Proteomes" id="UP000002762"/>
    </source>
</evidence>
<comment type="similarity">
    <text evidence="2 8">Belongs to the cytochrome P450 family.</text>
</comment>
<dbReference type="PANTHER" id="PTHR24305">
    <property type="entry name" value="CYTOCHROME P450"/>
    <property type="match status" value="1"/>
</dbReference>
<dbReference type="Proteomes" id="UP000002762">
    <property type="component" value="Unassembled WGS sequence"/>
</dbReference>
<dbReference type="GO" id="GO:0004497">
    <property type="term" value="F:monooxygenase activity"/>
    <property type="evidence" value="ECO:0007669"/>
    <property type="project" value="UniProtKB-KW"/>
</dbReference>
<dbReference type="InterPro" id="IPR001128">
    <property type="entry name" value="Cyt_P450"/>
</dbReference>
<dbReference type="SUPFAM" id="SSF48264">
    <property type="entry name" value="Cytochrome P450"/>
    <property type="match status" value="1"/>
</dbReference>
<dbReference type="InterPro" id="IPR002403">
    <property type="entry name" value="Cyt_P450_E_grp-IV"/>
</dbReference>
<feature type="binding site" description="axial binding residue" evidence="7">
    <location>
        <position position="468"/>
    </location>
    <ligand>
        <name>heme</name>
        <dbReference type="ChEBI" id="CHEBI:30413"/>
    </ligand>
    <ligandPart>
        <name>Fe</name>
        <dbReference type="ChEBI" id="CHEBI:18248"/>
    </ligandPart>
</feature>
<gene>
    <name evidence="9" type="ORF">BBA_04648</name>
</gene>
<dbReference type="EMBL" id="JH725160">
    <property type="protein sequence ID" value="EJP66155.1"/>
    <property type="molecule type" value="Genomic_DNA"/>
</dbReference>